<reference evidence="2" key="1">
    <citation type="submission" date="2022-11" db="UniProtKB">
        <authorList>
            <consortium name="WormBaseParasite"/>
        </authorList>
    </citation>
    <scope>IDENTIFICATION</scope>
</reference>
<dbReference type="WBParaSite" id="nRc.2.0.1.t13281-RA">
    <property type="protein sequence ID" value="nRc.2.0.1.t13281-RA"/>
    <property type="gene ID" value="nRc.2.0.1.g13281"/>
</dbReference>
<protein>
    <submittedName>
        <fullName evidence="2">Uncharacterized protein</fullName>
    </submittedName>
</protein>
<sequence>MANKTILENDLPVFSKLLCFCPFLHNFCDHKVHNFIKTSGSSGQKLFCVDLTRALVESGIPIFKTGAIETLETRNFKKEEQWKIFMEAGEMLTGFAREKFDASLRKNPDIKRFVENNDPEFRLKTLYAPLVSVEVERGGGAYLPGKAPAFLDVVILRFVRRCIVVCTPIMAPRLFFARKSIH</sequence>
<evidence type="ECO:0000313" key="2">
    <source>
        <dbReference type="WBParaSite" id="nRc.2.0.1.t13281-RA"/>
    </source>
</evidence>
<evidence type="ECO:0000313" key="1">
    <source>
        <dbReference type="Proteomes" id="UP000887565"/>
    </source>
</evidence>
<proteinExistence type="predicted"/>
<dbReference type="Proteomes" id="UP000887565">
    <property type="component" value="Unplaced"/>
</dbReference>
<organism evidence="1 2">
    <name type="scientific">Romanomermis culicivorax</name>
    <name type="common">Nematode worm</name>
    <dbReference type="NCBI Taxonomy" id="13658"/>
    <lineage>
        <taxon>Eukaryota</taxon>
        <taxon>Metazoa</taxon>
        <taxon>Ecdysozoa</taxon>
        <taxon>Nematoda</taxon>
        <taxon>Enoplea</taxon>
        <taxon>Dorylaimia</taxon>
        <taxon>Mermithida</taxon>
        <taxon>Mermithoidea</taxon>
        <taxon>Mermithidae</taxon>
        <taxon>Romanomermis</taxon>
    </lineage>
</organism>
<accession>A0A915IGF8</accession>
<name>A0A915IGF8_ROMCU</name>
<dbReference type="AlphaFoldDB" id="A0A915IGF8"/>
<keyword evidence="1" id="KW-1185">Reference proteome</keyword>